<dbReference type="Proteomes" id="UP000216052">
    <property type="component" value="Chromosome"/>
</dbReference>
<dbReference type="InterPro" id="IPR000890">
    <property type="entry name" value="Aliphatic_acid_kin_short-chain"/>
</dbReference>
<keyword evidence="6 9" id="KW-0418">Kinase</keyword>
<dbReference type="InterPro" id="IPR023865">
    <property type="entry name" value="Aliphatic_acid_kinase_CS"/>
</dbReference>
<sequence>MKDIFRILAINPGSTSTKIAVYDNETLVFEKVVRYSREELTSFANIIGQYEFRKNGILQLLLANGIDIAGLDAIVGRGGLLKPIEGGTYIVNESMIEALWLAERGEHAANLGGVIAKEIADKLGIPAYIVDPVVVDELADIARLSGLPGYDRLSIFHALNQKAVARNIAKQLGKTYETAKLIVAHMGGGITVGVHQNGKVIDVNDGLYGEGPFSPERTGTIPVSHLLELCFNGKYTLDEVKKKLVGKGGLVAYLGTNDAREVVRMIENGDAKAKLVYEAMAYQIAKEIAANAAVLYGKVDAIVLTGGLAYDKMLVKLIADRVKFITEILVVPGEDEMLALTKGALRVLRGEDNFKEYI</sequence>
<dbReference type="PROSITE" id="PS01076">
    <property type="entry name" value="ACETATE_KINASE_2"/>
    <property type="match status" value="1"/>
</dbReference>
<dbReference type="InterPro" id="IPR011245">
    <property type="entry name" value="Butyrate_kin"/>
</dbReference>
<keyword evidence="3 9" id="KW-0963">Cytoplasm</keyword>
<dbReference type="EC" id="2.7.2.7" evidence="9"/>
<gene>
    <name evidence="11" type="primary">buk2_3</name>
    <name evidence="9" type="synonym">buk</name>
    <name evidence="11" type="ORF">SPACI_009020</name>
</gene>
<dbReference type="PANTHER" id="PTHR21060">
    <property type="entry name" value="ACETATE KINASE"/>
    <property type="match status" value="1"/>
</dbReference>
<dbReference type="HAMAP" id="MF_00542">
    <property type="entry name" value="Butyrate_kinase"/>
    <property type="match status" value="1"/>
</dbReference>
<dbReference type="PRINTS" id="PR00471">
    <property type="entry name" value="ACETATEKNASE"/>
</dbReference>
<accession>A0ABZ3IYS6</accession>
<name>A0ABZ3IYS6_SPOA4</name>
<keyword evidence="12" id="KW-1185">Reference proteome</keyword>
<dbReference type="EMBL" id="CP155571">
    <property type="protein sequence ID" value="XFO70902.1"/>
    <property type="molecule type" value="Genomic_DNA"/>
</dbReference>
<evidence type="ECO:0000256" key="8">
    <source>
        <dbReference type="ARBA" id="ARBA00048596"/>
    </source>
</evidence>
<dbReference type="PANTHER" id="PTHR21060:SF3">
    <property type="entry name" value="BUTYRATE KINASE 2-RELATED"/>
    <property type="match status" value="1"/>
</dbReference>
<proteinExistence type="inferred from homology"/>
<keyword evidence="4 9" id="KW-0808">Transferase</keyword>
<dbReference type="InterPro" id="IPR043129">
    <property type="entry name" value="ATPase_NBD"/>
</dbReference>
<evidence type="ECO:0000256" key="10">
    <source>
        <dbReference type="RuleBase" id="RU003835"/>
    </source>
</evidence>
<dbReference type="CDD" id="cd24011">
    <property type="entry name" value="ASKHA_NBD_BK"/>
    <property type="match status" value="1"/>
</dbReference>
<keyword evidence="7 9" id="KW-0067">ATP-binding</keyword>
<comment type="similarity">
    <text evidence="2 9 10">Belongs to the acetokinase family.</text>
</comment>
<reference evidence="11" key="1">
    <citation type="submission" date="2024-05" db="EMBL/GenBank/DDBJ databases">
        <title>Isolation and characterization of Sporomusa carbonis sp. nov., a carboxydotrophic hydrogenogen in the genus of Sporomusa isolated from a charcoal burning pile.</title>
        <authorList>
            <person name="Boeer T."/>
            <person name="Rosenbaum F."/>
            <person name="Eysell L."/>
            <person name="Mueller V."/>
            <person name="Daniel R."/>
            <person name="Poehlein A."/>
        </authorList>
    </citation>
    <scope>NUCLEOTIDE SEQUENCE [LARGE SCALE GENOMIC DNA]</scope>
    <source>
        <strain evidence="11">DSM 3132</strain>
    </source>
</reference>
<evidence type="ECO:0000256" key="3">
    <source>
        <dbReference type="ARBA" id="ARBA00022490"/>
    </source>
</evidence>
<evidence type="ECO:0000313" key="12">
    <source>
        <dbReference type="Proteomes" id="UP000216052"/>
    </source>
</evidence>
<evidence type="ECO:0000256" key="2">
    <source>
        <dbReference type="ARBA" id="ARBA00008748"/>
    </source>
</evidence>
<keyword evidence="5 9" id="KW-0547">Nucleotide-binding</keyword>
<comment type="subcellular location">
    <subcellularLocation>
        <location evidence="1 9">Cytoplasm</location>
    </subcellularLocation>
</comment>
<evidence type="ECO:0000313" key="11">
    <source>
        <dbReference type="EMBL" id="XFO70902.1"/>
    </source>
</evidence>
<evidence type="ECO:0000256" key="5">
    <source>
        <dbReference type="ARBA" id="ARBA00022741"/>
    </source>
</evidence>
<dbReference type="PROSITE" id="PS01075">
    <property type="entry name" value="ACETATE_KINASE_1"/>
    <property type="match status" value="1"/>
</dbReference>
<comment type="catalytic activity">
    <reaction evidence="8 9">
        <text>butanoate + ATP = butanoyl phosphate + ADP</text>
        <dbReference type="Rhea" id="RHEA:13585"/>
        <dbReference type="ChEBI" id="CHEBI:17968"/>
        <dbReference type="ChEBI" id="CHEBI:30616"/>
        <dbReference type="ChEBI" id="CHEBI:58079"/>
        <dbReference type="ChEBI" id="CHEBI:456216"/>
        <dbReference type="EC" id="2.7.2.7"/>
    </reaction>
</comment>
<organism evidence="11 12">
    <name type="scientific">Sporomusa acidovorans (strain ATCC 49682 / DSM 3132 / Mol)</name>
    <dbReference type="NCBI Taxonomy" id="1123286"/>
    <lineage>
        <taxon>Bacteria</taxon>
        <taxon>Bacillati</taxon>
        <taxon>Bacillota</taxon>
        <taxon>Negativicutes</taxon>
        <taxon>Selenomonadales</taxon>
        <taxon>Sporomusaceae</taxon>
        <taxon>Sporomusa</taxon>
    </lineage>
</organism>
<protein>
    <recommendedName>
        <fullName evidence="9">Probable butyrate kinase</fullName>
        <shortName evidence="9">BK</shortName>
        <ecNumber evidence="9">2.7.2.7</ecNumber>
    </recommendedName>
    <alternativeName>
        <fullName evidence="9">Branched-chain carboxylic acid kinase</fullName>
    </alternativeName>
</protein>
<evidence type="ECO:0000256" key="4">
    <source>
        <dbReference type="ARBA" id="ARBA00022679"/>
    </source>
</evidence>
<dbReference type="RefSeq" id="WP_093795153.1">
    <property type="nucleotide sequence ID" value="NZ_CP155571.1"/>
</dbReference>
<dbReference type="NCBIfam" id="NF002834">
    <property type="entry name" value="PRK03011.1-5"/>
    <property type="match status" value="1"/>
</dbReference>
<dbReference type="GO" id="GO:0047761">
    <property type="term" value="F:butyrate kinase activity"/>
    <property type="evidence" value="ECO:0007669"/>
    <property type="project" value="UniProtKB-EC"/>
</dbReference>
<dbReference type="Pfam" id="PF00871">
    <property type="entry name" value="Acetate_kinase"/>
    <property type="match status" value="1"/>
</dbReference>
<evidence type="ECO:0000256" key="7">
    <source>
        <dbReference type="ARBA" id="ARBA00022840"/>
    </source>
</evidence>
<evidence type="ECO:0000256" key="9">
    <source>
        <dbReference type="HAMAP-Rule" id="MF_00542"/>
    </source>
</evidence>
<evidence type="ECO:0000256" key="6">
    <source>
        <dbReference type="ARBA" id="ARBA00022777"/>
    </source>
</evidence>
<dbReference type="PIRSF" id="PIRSF036458">
    <property type="entry name" value="Butyrate_kin"/>
    <property type="match status" value="1"/>
</dbReference>
<dbReference type="SUPFAM" id="SSF53067">
    <property type="entry name" value="Actin-like ATPase domain"/>
    <property type="match status" value="2"/>
</dbReference>
<dbReference type="NCBIfam" id="TIGR02707">
    <property type="entry name" value="butyr_kinase"/>
    <property type="match status" value="1"/>
</dbReference>
<dbReference type="Gene3D" id="3.30.420.40">
    <property type="match status" value="2"/>
</dbReference>
<evidence type="ECO:0000256" key="1">
    <source>
        <dbReference type="ARBA" id="ARBA00004496"/>
    </source>
</evidence>